<reference evidence="6" key="1">
    <citation type="submission" date="2022-04" db="EMBL/GenBank/DDBJ databases">
        <title>Hymenobacter sp. isolated from the air.</title>
        <authorList>
            <person name="Won M."/>
            <person name="Lee C.-M."/>
            <person name="Woen H.-Y."/>
            <person name="Kwon S.-W."/>
        </authorList>
    </citation>
    <scope>NUCLEOTIDE SEQUENCE</scope>
    <source>
        <strain evidence="6">5420S-77</strain>
        <plasmid evidence="6">unnamed1</plasmid>
    </source>
</reference>
<accession>A0ABY4GD09</accession>
<keyword evidence="2 5" id="KW-0812">Transmembrane</keyword>
<dbReference type="Proteomes" id="UP000830401">
    <property type="component" value="Plasmid unnamed1"/>
</dbReference>
<gene>
    <name evidence="6" type="ORF">MUN86_23840</name>
</gene>
<evidence type="ECO:0000313" key="7">
    <source>
        <dbReference type="Proteomes" id="UP000830401"/>
    </source>
</evidence>
<dbReference type="Gene3D" id="1.20.1740.10">
    <property type="entry name" value="Amino acid/polyamine transporter I"/>
    <property type="match status" value="1"/>
</dbReference>
<evidence type="ECO:0000256" key="3">
    <source>
        <dbReference type="ARBA" id="ARBA00022989"/>
    </source>
</evidence>
<sequence>MGIPQREEATAGVTLVRAFGVITATLLVAGIVIGSGVFKKIVPLAQTGLSEAWILTAWLLAGFITLCGAFNLAGLSSLTEESGGIYEYLRLSFGNFASFLFGWTDFTIIGTASVAALGFIFSQTINTLIPLPNPLQAWAQVSIGGFIYPFADSGIKILAIGTICALTWVNYRGAAISGKLSNVFTGAKLLGILLLILVGLFLAAPAPETAPLPNAPAATASNASFVSAFLTALLSVFWAYDGWVDLSFVTGEVKNPTRNVPRALVGGVCIAIGVYLLVNYAYLRVLSLSQLAAISPNEIGAAVVAESVLGKAGKTGVTLLIMVSVFGTLNAVLLSHTRIYFRMAQERFFFPKAATVHPRYRTPHMALVYTLVWSCLMVLSGTFEMLTDLVIFATFLFYGLLALAVLKMKRKGRITTNVIGYPFVQIFILLFALSLTFNTLVTQPKQSLIGIGLVLSGLPFYYYFKKRSAVQQPPIPAGS</sequence>
<dbReference type="InterPro" id="IPR002293">
    <property type="entry name" value="AA/rel_permease1"/>
</dbReference>
<evidence type="ECO:0000256" key="1">
    <source>
        <dbReference type="ARBA" id="ARBA00004141"/>
    </source>
</evidence>
<feature type="transmembrane region" description="Helical" evidence="5">
    <location>
        <begin position="447"/>
        <end position="464"/>
    </location>
</feature>
<dbReference type="PANTHER" id="PTHR11785:SF512">
    <property type="entry name" value="SOBREMESA, ISOFORM B"/>
    <property type="match status" value="1"/>
</dbReference>
<feature type="transmembrane region" description="Helical" evidence="5">
    <location>
        <begin position="317"/>
        <end position="341"/>
    </location>
</feature>
<evidence type="ECO:0000256" key="5">
    <source>
        <dbReference type="SAM" id="Phobius"/>
    </source>
</evidence>
<dbReference type="RefSeq" id="WP_245126250.1">
    <property type="nucleotide sequence ID" value="NZ_CP095062.1"/>
</dbReference>
<dbReference type="PIRSF" id="PIRSF006060">
    <property type="entry name" value="AA_transporter"/>
    <property type="match status" value="1"/>
</dbReference>
<evidence type="ECO:0000256" key="4">
    <source>
        <dbReference type="ARBA" id="ARBA00023136"/>
    </source>
</evidence>
<feature type="transmembrane region" description="Helical" evidence="5">
    <location>
        <begin position="362"/>
        <end position="383"/>
    </location>
</feature>
<dbReference type="InterPro" id="IPR050598">
    <property type="entry name" value="AminoAcid_Transporter"/>
</dbReference>
<evidence type="ECO:0000313" key="6">
    <source>
        <dbReference type="EMBL" id="UOQ68747.1"/>
    </source>
</evidence>
<evidence type="ECO:0000256" key="2">
    <source>
        <dbReference type="ARBA" id="ARBA00022692"/>
    </source>
</evidence>
<dbReference type="EMBL" id="CP095062">
    <property type="protein sequence ID" value="UOQ68747.1"/>
    <property type="molecule type" value="Genomic_DNA"/>
</dbReference>
<feature type="transmembrane region" description="Helical" evidence="5">
    <location>
        <begin position="53"/>
        <end position="75"/>
    </location>
</feature>
<dbReference type="PANTHER" id="PTHR11785">
    <property type="entry name" value="AMINO ACID TRANSPORTER"/>
    <property type="match status" value="1"/>
</dbReference>
<organism evidence="6 7">
    <name type="scientific">Hymenobacter volaticus</name>
    <dbReference type="NCBI Taxonomy" id="2932254"/>
    <lineage>
        <taxon>Bacteria</taxon>
        <taxon>Pseudomonadati</taxon>
        <taxon>Bacteroidota</taxon>
        <taxon>Cytophagia</taxon>
        <taxon>Cytophagales</taxon>
        <taxon>Hymenobacteraceae</taxon>
        <taxon>Hymenobacter</taxon>
    </lineage>
</organism>
<dbReference type="Pfam" id="PF13520">
    <property type="entry name" value="AA_permease_2"/>
    <property type="match status" value="1"/>
</dbReference>
<feature type="transmembrane region" description="Helical" evidence="5">
    <location>
        <begin position="96"/>
        <end position="121"/>
    </location>
</feature>
<keyword evidence="3 5" id="KW-1133">Transmembrane helix</keyword>
<geneLocation type="plasmid" evidence="6 7">
    <name>unnamed1</name>
</geneLocation>
<keyword evidence="4 5" id="KW-0472">Membrane</keyword>
<keyword evidence="7" id="KW-1185">Reference proteome</keyword>
<feature type="transmembrane region" description="Helical" evidence="5">
    <location>
        <begin position="183"/>
        <end position="204"/>
    </location>
</feature>
<feature type="transmembrane region" description="Helical" evidence="5">
    <location>
        <begin position="418"/>
        <end position="441"/>
    </location>
</feature>
<keyword evidence="6" id="KW-0614">Plasmid</keyword>
<proteinExistence type="predicted"/>
<protein>
    <submittedName>
        <fullName evidence="6">Amino acid permease</fullName>
    </submittedName>
</protein>
<feature type="transmembrane region" description="Helical" evidence="5">
    <location>
        <begin position="224"/>
        <end position="243"/>
    </location>
</feature>
<name>A0ABY4GD09_9BACT</name>
<feature type="transmembrane region" description="Helical" evidence="5">
    <location>
        <begin position="389"/>
        <end position="406"/>
    </location>
</feature>
<comment type="subcellular location">
    <subcellularLocation>
        <location evidence="1">Membrane</location>
        <topology evidence="1">Multi-pass membrane protein</topology>
    </subcellularLocation>
</comment>
<feature type="transmembrane region" description="Helical" evidence="5">
    <location>
        <begin position="12"/>
        <end position="33"/>
    </location>
</feature>
<feature type="transmembrane region" description="Helical" evidence="5">
    <location>
        <begin position="263"/>
        <end position="282"/>
    </location>
</feature>